<comment type="caution">
    <text evidence="2">The sequence shown here is derived from an EMBL/GenBank/DDBJ whole genome shotgun (WGS) entry which is preliminary data.</text>
</comment>
<dbReference type="PANTHER" id="PTHR41878">
    <property type="entry name" value="LEXA REPRESSOR-RELATED"/>
    <property type="match status" value="1"/>
</dbReference>
<evidence type="ECO:0000313" key="2">
    <source>
        <dbReference type="EMBL" id="MDZ5455315.1"/>
    </source>
</evidence>
<name>A0ABU5I9V2_9BURK</name>
<organism evidence="2 3">
    <name type="scientific">Azohydromonas lata</name>
    <dbReference type="NCBI Taxonomy" id="45677"/>
    <lineage>
        <taxon>Bacteria</taxon>
        <taxon>Pseudomonadati</taxon>
        <taxon>Pseudomonadota</taxon>
        <taxon>Betaproteobacteria</taxon>
        <taxon>Burkholderiales</taxon>
        <taxon>Sphaerotilaceae</taxon>
        <taxon>Azohydromonas</taxon>
    </lineage>
</organism>
<dbReference type="Proteomes" id="UP001293718">
    <property type="component" value="Unassembled WGS sequence"/>
</dbReference>
<dbReference type="Gene3D" id="3.10.290.30">
    <property type="entry name" value="MM3350-like"/>
    <property type="match status" value="1"/>
</dbReference>
<proteinExistence type="predicted"/>
<dbReference type="EMBL" id="JAXOJX010000001">
    <property type="protein sequence ID" value="MDZ5455315.1"/>
    <property type="molecule type" value="Genomic_DNA"/>
</dbReference>
<geneLocation type="plasmid" evidence="2">
    <name>unnamed</name>
</geneLocation>
<evidence type="ECO:0000259" key="1">
    <source>
        <dbReference type="Pfam" id="PF07929"/>
    </source>
</evidence>
<reference evidence="2 3" key="1">
    <citation type="submission" date="2023-11" db="EMBL/GenBank/DDBJ databases">
        <title>Draft genome of Azohydromonas lata strain H1 (DSM1123), a polyhydroxyalkanoate producer.</title>
        <authorList>
            <person name="Traversa D."/>
            <person name="D'Addabbo P."/>
            <person name="Pazzani C."/>
            <person name="Manzari C."/>
            <person name="Chiara M."/>
            <person name="Scrascia M."/>
        </authorList>
    </citation>
    <scope>NUCLEOTIDE SEQUENCE [LARGE SCALE GENOMIC DNA]</scope>
    <source>
        <strain evidence="2 3">H1</strain>
        <plasmid evidence="2">unnamed</plasmid>
    </source>
</reference>
<dbReference type="SUPFAM" id="SSF159941">
    <property type="entry name" value="MM3350-like"/>
    <property type="match status" value="1"/>
</dbReference>
<accession>A0ABU5I9V2</accession>
<dbReference type="InterPro" id="IPR024047">
    <property type="entry name" value="MM3350-like_sf"/>
</dbReference>
<keyword evidence="2" id="KW-0614">Plasmid</keyword>
<feature type="domain" description="Plasmid pRiA4b Orf3-like" evidence="1">
    <location>
        <begin position="7"/>
        <end position="112"/>
    </location>
</feature>
<gene>
    <name evidence="2" type="ORF">SM757_01885</name>
</gene>
<evidence type="ECO:0000313" key="3">
    <source>
        <dbReference type="Proteomes" id="UP001293718"/>
    </source>
</evidence>
<dbReference type="Pfam" id="PF07929">
    <property type="entry name" value="PRiA4_ORF3"/>
    <property type="match status" value="1"/>
</dbReference>
<dbReference type="RefSeq" id="WP_322464009.1">
    <property type="nucleotide sequence ID" value="NZ_JAXOJX010000001.1"/>
</dbReference>
<sequence length="124" mass="13875">MHRKSENPDLDGELRSERTRLVNAVTPSGTIDYIYDFGDNWNHRIKIERVLPPLGMELPMCVGGANATPPEDCGSTGGYEDLVAVMADPSHPEHEELRTWIGGDWDPKAFDLVEVNSWLAEIKL</sequence>
<keyword evidence="3" id="KW-1185">Reference proteome</keyword>
<dbReference type="InterPro" id="IPR012912">
    <property type="entry name" value="Plasmid_pRiA4b_Orf3-like"/>
</dbReference>
<protein>
    <submittedName>
        <fullName evidence="2">Plasmid pRiA4b ORF-3 family protein</fullName>
    </submittedName>
</protein>
<dbReference type="PANTHER" id="PTHR41878:SF1">
    <property type="entry name" value="TNPR PROTEIN"/>
    <property type="match status" value="1"/>
</dbReference>